<feature type="compositionally biased region" description="Polar residues" evidence="1">
    <location>
        <begin position="387"/>
        <end position="404"/>
    </location>
</feature>
<accession>A0A9P5A9I9</accession>
<feature type="region of interest" description="Disordered" evidence="1">
    <location>
        <begin position="1"/>
        <end position="600"/>
    </location>
</feature>
<feature type="compositionally biased region" description="Basic and acidic residues" evidence="1">
    <location>
        <begin position="523"/>
        <end position="533"/>
    </location>
</feature>
<feature type="compositionally biased region" description="Low complexity" evidence="1">
    <location>
        <begin position="260"/>
        <end position="274"/>
    </location>
</feature>
<feature type="compositionally biased region" description="Polar residues" evidence="1">
    <location>
        <begin position="587"/>
        <end position="596"/>
    </location>
</feature>
<feature type="compositionally biased region" description="Basic and acidic residues" evidence="1">
    <location>
        <begin position="332"/>
        <end position="343"/>
    </location>
</feature>
<evidence type="ECO:0000256" key="1">
    <source>
        <dbReference type="SAM" id="MobiDB-lite"/>
    </source>
</evidence>
<feature type="compositionally biased region" description="Polar residues" evidence="1">
    <location>
        <begin position="431"/>
        <end position="441"/>
    </location>
</feature>
<keyword evidence="3" id="KW-1185">Reference proteome</keyword>
<name>A0A9P5A9I9_9HYPO</name>
<dbReference type="AlphaFoldDB" id="A0A9P5A9I9"/>
<feature type="compositionally biased region" description="Low complexity" evidence="1">
    <location>
        <begin position="442"/>
        <end position="458"/>
    </location>
</feature>
<evidence type="ECO:0000313" key="2">
    <source>
        <dbReference type="EMBL" id="KAF4334689.1"/>
    </source>
</evidence>
<feature type="compositionally biased region" description="Low complexity" evidence="1">
    <location>
        <begin position="78"/>
        <end position="97"/>
    </location>
</feature>
<dbReference type="Proteomes" id="UP000730481">
    <property type="component" value="Unassembled WGS sequence"/>
</dbReference>
<organism evidence="2 3">
    <name type="scientific">Fusarium beomiforme</name>
    <dbReference type="NCBI Taxonomy" id="44412"/>
    <lineage>
        <taxon>Eukaryota</taxon>
        <taxon>Fungi</taxon>
        <taxon>Dikarya</taxon>
        <taxon>Ascomycota</taxon>
        <taxon>Pezizomycotina</taxon>
        <taxon>Sordariomycetes</taxon>
        <taxon>Hypocreomycetidae</taxon>
        <taxon>Hypocreales</taxon>
        <taxon>Nectriaceae</taxon>
        <taxon>Fusarium</taxon>
        <taxon>Fusarium burgessii species complex</taxon>
    </lineage>
</organism>
<reference evidence="2" key="2">
    <citation type="submission" date="2020-02" db="EMBL/GenBank/DDBJ databases">
        <title>Identification and distribution of gene clusters putatively required for synthesis of sphingolipid metabolism inhibitors in phylogenetically diverse species of the filamentous fungus Fusarium.</title>
        <authorList>
            <person name="Kim H.-S."/>
            <person name="Busman M."/>
            <person name="Brown D.W."/>
            <person name="Divon H."/>
            <person name="Uhlig S."/>
            <person name="Proctor R.H."/>
        </authorList>
    </citation>
    <scope>NUCLEOTIDE SEQUENCE</scope>
    <source>
        <strain evidence="2">NRRL 25174</strain>
    </source>
</reference>
<feature type="compositionally biased region" description="Basic and acidic residues" evidence="1">
    <location>
        <begin position="405"/>
        <end position="415"/>
    </location>
</feature>
<evidence type="ECO:0000313" key="3">
    <source>
        <dbReference type="Proteomes" id="UP000730481"/>
    </source>
</evidence>
<proteinExistence type="predicted"/>
<feature type="compositionally biased region" description="Polar residues" evidence="1">
    <location>
        <begin position="16"/>
        <end position="28"/>
    </location>
</feature>
<feature type="compositionally biased region" description="Polar residues" evidence="1">
    <location>
        <begin position="462"/>
        <end position="478"/>
    </location>
</feature>
<protein>
    <submittedName>
        <fullName evidence="2">Uncharacterized protein</fullName>
    </submittedName>
</protein>
<feature type="compositionally biased region" description="Basic and acidic residues" evidence="1">
    <location>
        <begin position="150"/>
        <end position="162"/>
    </location>
</feature>
<feature type="compositionally biased region" description="Polar residues" evidence="1">
    <location>
        <begin position="234"/>
        <end position="250"/>
    </location>
</feature>
<gene>
    <name evidence="2" type="ORF">FBEOM_11461</name>
</gene>
<comment type="caution">
    <text evidence="2">The sequence shown here is derived from an EMBL/GenBank/DDBJ whole genome shotgun (WGS) entry which is preliminary data.</text>
</comment>
<sequence length="623" mass="65698">MASSNPFRKSAAITVDSASFPKSTSSAASRFPALDQIETAPTPPPPTSFQRADSSTIDSKSKISKKVRVLSPPPLSPDSPEWAFAAPAIAQQTANQQNDDDPFDETSSGDSDREMVAAAAARDYAPNSGLGIGNPFSKTLRSVDSPVAEQKLEQERKEEGHTLKAANTARRSLDVNSFKRLLMTGNTESDKSSPSKIRQSLSPPAKNTKNTKNTKDRPSVFRRISHDDSKDTSAPENALQETSLISQEISDTPEDDIDQASVSDSSASAQLSSKNSKKPPPPPSSRHGKSIKLHLVGQGSPEPLATLSSSDMNKPLPPAPVSRSMEEGGESPFDREAAGKVPEESDAGLASPVPSGNSRKAVPAPPPRRGHARGESKVYGSGLGLAQQHSVQNDENLSRSSSMRSRPEHNRRDSHAAAPPPPPPRSHHTSRQSTQIPSGVASSLTDLSQSSSSPALSLDVDISTTSTPSQLRQSSTVDLTLPRDAHPGIHQPVTTTKSGAPPPPPARNISVRRPASIRSVDSSSRRVSFEAKPHNQIAPPPPPRRQRGSSRGSVDGPRRTSLDGAGKAGSSQVAEEEPHSVAATVGSGPTSPQSANEAGKSVDILADLDALQREVDALRGKLG</sequence>
<dbReference type="EMBL" id="PVQB02000655">
    <property type="protein sequence ID" value="KAF4334689.1"/>
    <property type="molecule type" value="Genomic_DNA"/>
</dbReference>
<reference evidence="2" key="1">
    <citation type="journal article" date="2017" name="Mycologia">
        <title>Fusarium algeriense, sp. nov., a novel toxigenic crown rot pathogen of durum wheat from Algeria is nested in the Fusarium burgessii species complex.</title>
        <authorList>
            <person name="Laraba I."/>
            <person name="Keddad A."/>
            <person name="Boureghda H."/>
            <person name="Abdallah N."/>
            <person name="Vaughan M.M."/>
            <person name="Proctor R.H."/>
            <person name="Busman M."/>
            <person name="O'Donnell K."/>
        </authorList>
    </citation>
    <scope>NUCLEOTIDE SEQUENCE</scope>
    <source>
        <strain evidence="2">NRRL 25174</strain>
    </source>
</reference>
<feature type="compositionally biased region" description="Basic and acidic residues" evidence="1">
    <location>
        <begin position="213"/>
        <end position="233"/>
    </location>
</feature>
<dbReference type="OrthoDB" id="428854at2759"/>